<proteinExistence type="predicted"/>
<feature type="compositionally biased region" description="Basic and acidic residues" evidence="1">
    <location>
        <begin position="115"/>
        <end position="137"/>
    </location>
</feature>
<dbReference type="Proteomes" id="UP000308199">
    <property type="component" value="Unassembled WGS sequence"/>
</dbReference>
<evidence type="ECO:0000313" key="3">
    <source>
        <dbReference type="Proteomes" id="UP000308199"/>
    </source>
</evidence>
<sequence length="137" mass="15471">MHGTNAKPAQSRKSSGTNINETLRTVQDPHTPKETKDHALRRLDGLEGRPAHAHAKAPTREAEEGHSKDGSTKLIKRRPSEKQHKRRDDQGDPKHAPHETRQHHGEPKRVNFTKEPGRDGEGHKAFLHRDGHLLSKQ</sequence>
<feature type="compositionally biased region" description="Polar residues" evidence="1">
    <location>
        <begin position="7"/>
        <end position="25"/>
    </location>
</feature>
<feature type="compositionally biased region" description="Basic and acidic residues" evidence="1">
    <location>
        <begin position="58"/>
        <end position="71"/>
    </location>
</feature>
<feature type="region of interest" description="Disordered" evidence="1">
    <location>
        <begin position="1"/>
        <end position="137"/>
    </location>
</feature>
<organism evidence="2 3">
    <name type="scientific">Phellinidium pouzarii</name>
    <dbReference type="NCBI Taxonomy" id="167371"/>
    <lineage>
        <taxon>Eukaryota</taxon>
        <taxon>Fungi</taxon>
        <taxon>Dikarya</taxon>
        <taxon>Basidiomycota</taxon>
        <taxon>Agaricomycotina</taxon>
        <taxon>Agaricomycetes</taxon>
        <taxon>Hymenochaetales</taxon>
        <taxon>Hymenochaetaceae</taxon>
        <taxon>Phellinidium</taxon>
    </lineage>
</organism>
<evidence type="ECO:0000313" key="2">
    <source>
        <dbReference type="EMBL" id="THH06519.1"/>
    </source>
</evidence>
<gene>
    <name evidence="2" type="ORF">EW145_g4024</name>
</gene>
<evidence type="ECO:0000256" key="1">
    <source>
        <dbReference type="SAM" id="MobiDB-lite"/>
    </source>
</evidence>
<dbReference type="EMBL" id="SGPK01000191">
    <property type="protein sequence ID" value="THH06519.1"/>
    <property type="molecule type" value="Genomic_DNA"/>
</dbReference>
<feature type="compositionally biased region" description="Basic and acidic residues" evidence="1">
    <location>
        <begin position="78"/>
        <end position="109"/>
    </location>
</feature>
<feature type="compositionally biased region" description="Basic and acidic residues" evidence="1">
    <location>
        <begin position="30"/>
        <end position="50"/>
    </location>
</feature>
<keyword evidence="3" id="KW-1185">Reference proteome</keyword>
<protein>
    <submittedName>
        <fullName evidence="2">Uncharacterized protein</fullName>
    </submittedName>
</protein>
<comment type="caution">
    <text evidence="2">The sequence shown here is derived from an EMBL/GenBank/DDBJ whole genome shotgun (WGS) entry which is preliminary data.</text>
</comment>
<dbReference type="AlphaFoldDB" id="A0A4S4L587"/>
<accession>A0A4S4L587</accession>
<reference evidence="2 3" key="1">
    <citation type="submission" date="2019-02" db="EMBL/GenBank/DDBJ databases">
        <title>Genome sequencing of the rare red list fungi Phellinidium pouzarii.</title>
        <authorList>
            <person name="Buettner E."/>
            <person name="Kellner H."/>
        </authorList>
    </citation>
    <scope>NUCLEOTIDE SEQUENCE [LARGE SCALE GENOMIC DNA]</scope>
    <source>
        <strain evidence="2 3">DSM 108285</strain>
    </source>
</reference>
<name>A0A4S4L587_9AGAM</name>